<dbReference type="PRINTS" id="PR00597">
    <property type="entry name" value="GELSOLIN"/>
</dbReference>
<dbReference type="Pfam" id="PF00626">
    <property type="entry name" value="Gelsolin"/>
    <property type="match status" value="2"/>
</dbReference>
<comment type="similarity">
    <text evidence="1">Belongs to the villin/gelsolin family.</text>
</comment>
<organism evidence="4 5">
    <name type="scientific">Operophtera brumata</name>
    <name type="common">Winter moth</name>
    <name type="synonym">Phalaena brumata</name>
    <dbReference type="NCBI Taxonomy" id="104452"/>
    <lineage>
        <taxon>Eukaryota</taxon>
        <taxon>Metazoa</taxon>
        <taxon>Ecdysozoa</taxon>
        <taxon>Arthropoda</taxon>
        <taxon>Hexapoda</taxon>
        <taxon>Insecta</taxon>
        <taxon>Pterygota</taxon>
        <taxon>Neoptera</taxon>
        <taxon>Endopterygota</taxon>
        <taxon>Lepidoptera</taxon>
        <taxon>Glossata</taxon>
        <taxon>Ditrysia</taxon>
        <taxon>Geometroidea</taxon>
        <taxon>Geometridae</taxon>
        <taxon>Larentiinae</taxon>
        <taxon>Operophtera</taxon>
    </lineage>
</organism>
<dbReference type="STRING" id="104452.A0A0L7LFK3"/>
<dbReference type="InterPro" id="IPR007122">
    <property type="entry name" value="Villin/Gelsolin"/>
</dbReference>
<dbReference type="PANTHER" id="PTHR11977:SF57">
    <property type="entry name" value="VILLIN-LIKE PROTEIN QUAIL"/>
    <property type="match status" value="1"/>
</dbReference>
<dbReference type="SMART" id="SM00262">
    <property type="entry name" value="GEL"/>
    <property type="match status" value="3"/>
</dbReference>
<dbReference type="GO" id="GO:0008154">
    <property type="term" value="P:actin polymerization or depolymerization"/>
    <property type="evidence" value="ECO:0007669"/>
    <property type="project" value="TreeGrafter"/>
</dbReference>
<name>A0A0L7LFK3_OPEBR</name>
<sequence length="945" mass="103889">MAGSRNPNQLRWNRDSLCIHSTHLPASTFARINLFFSILQNNEDEGIGRVVDAAFRTVPKDHTTFLVWRIAFSNHNYVIPLILSDVPTEWLFIHHDPHLKKNPLFIDRDYLCGKSWASESVQFLVFLKHHCISRTLASLVAHLSLRCLLRREIKENGECPERHIHAWAGERSGNLSALALRRGTQLATYLGAPVVIHRETPTKETPRLLILRSGTHNLNGGARLYRVRGRRPVLIQLEPVSWSQLAADGVFVLDTSSLLVLWLGRAANLVEKIFGAKFAYRMARGADKGMTARRIAIAHDGYEQTLPANDKALLDALLELRARSVRPVASTPDDPPRLARLYRATQPQRVSPITIPSQRPAARLEEFPNSDDLSQGVYIVESGSRGVWAWVGENASVTASRGALAAARGLARAKRHAGPVAVTAAGHEPLEFAALFHGWRWCDARRDVRVRAARSATTKLDAVSLVTNAWLAAEAQLPDDGSGALRVWRVRSDAETGAPLVEVERPQAAAFYDGDSYIVLYTYHAPIGDQTVLYYWMGGSSPNDLRNLGAKEAKDLYTKLGRLPVQAWVYQGKEPAHFLQIFKGRMITYIGRAADLDPSGRRVIPPARALIRVSGQYAREARGVEVRGEESAAGSCYVVREGARVWVWCAASATGDEPSGRRVIPPARALIRVSGQYAREARGVEVRGEESAAGSCYVVREGARVWVWCAASATGDELDEIVSFTQYELAPEMAGVVDAHGAVFVWLGAHCCPRAKEDPRTLAKAYLAQVRAGAGDGGRGGRARRCVRVARRALLPARQGGPAHARQGVPSARPGCARSRDADHHNQPGSGAAALHRLLPSLEAFHGHKSFSAIISALEGKAIVQSGNSALQSGNSANRFDHYEKYPLAVLRGPKEHLPPDVDPLIKELYLTHDDFVSTFSVSYNEFRALSGWKQKELKKSVGLF</sequence>
<dbReference type="GO" id="GO:0005737">
    <property type="term" value="C:cytoplasm"/>
    <property type="evidence" value="ECO:0007669"/>
    <property type="project" value="TreeGrafter"/>
</dbReference>
<evidence type="ECO:0000256" key="2">
    <source>
        <dbReference type="SAM" id="MobiDB-lite"/>
    </source>
</evidence>
<dbReference type="InterPro" id="IPR007123">
    <property type="entry name" value="Gelsolin-like_dom"/>
</dbReference>
<dbReference type="Pfam" id="PF02209">
    <property type="entry name" value="VHP"/>
    <property type="match status" value="1"/>
</dbReference>
<evidence type="ECO:0000256" key="1">
    <source>
        <dbReference type="ARBA" id="ARBA00008418"/>
    </source>
</evidence>
<dbReference type="GO" id="GO:0051015">
    <property type="term" value="F:actin filament binding"/>
    <property type="evidence" value="ECO:0007669"/>
    <property type="project" value="InterPro"/>
</dbReference>
<feature type="domain" description="HP" evidence="3">
    <location>
        <begin position="880"/>
        <end position="945"/>
    </location>
</feature>
<dbReference type="InterPro" id="IPR029006">
    <property type="entry name" value="ADF-H/Gelsolin-like_dom_sf"/>
</dbReference>
<evidence type="ECO:0000313" key="4">
    <source>
        <dbReference type="EMBL" id="KOB73996.1"/>
    </source>
</evidence>
<proteinExistence type="inferred from homology"/>
<dbReference type="GO" id="GO:0015629">
    <property type="term" value="C:actin cytoskeleton"/>
    <property type="evidence" value="ECO:0007669"/>
    <property type="project" value="TreeGrafter"/>
</dbReference>
<dbReference type="PANTHER" id="PTHR11977">
    <property type="entry name" value="VILLIN"/>
    <property type="match status" value="1"/>
</dbReference>
<comment type="caution">
    <text evidence="4">The sequence shown here is derived from an EMBL/GenBank/DDBJ whole genome shotgun (WGS) entry which is preliminary data.</text>
</comment>
<feature type="region of interest" description="Disordered" evidence="2">
    <location>
        <begin position="798"/>
        <end position="832"/>
    </location>
</feature>
<dbReference type="EMBL" id="JTDY01001388">
    <property type="protein sequence ID" value="KOB73996.1"/>
    <property type="molecule type" value="Genomic_DNA"/>
</dbReference>
<dbReference type="InterPro" id="IPR036886">
    <property type="entry name" value="Villin_headpiece_dom_sf"/>
</dbReference>
<dbReference type="Proteomes" id="UP000037510">
    <property type="component" value="Unassembled WGS sequence"/>
</dbReference>
<dbReference type="SUPFAM" id="SSF47050">
    <property type="entry name" value="VHP, Villin headpiece domain"/>
    <property type="match status" value="1"/>
</dbReference>
<protein>
    <submittedName>
        <fullName evidence="4">Putative villin</fullName>
    </submittedName>
</protein>
<evidence type="ECO:0000259" key="3">
    <source>
        <dbReference type="PROSITE" id="PS51089"/>
    </source>
</evidence>
<gene>
    <name evidence="4" type="ORF">OBRU01_09709</name>
</gene>
<accession>A0A0L7LFK3</accession>
<dbReference type="SMART" id="SM00153">
    <property type="entry name" value="VHP"/>
    <property type="match status" value="1"/>
</dbReference>
<dbReference type="AlphaFoldDB" id="A0A0L7LFK3"/>
<reference evidence="4 5" key="1">
    <citation type="journal article" date="2015" name="Genome Biol. Evol.">
        <title>The genome of winter moth (Operophtera brumata) provides a genomic perspective on sexual dimorphism and phenology.</title>
        <authorList>
            <person name="Derks M.F."/>
            <person name="Smit S."/>
            <person name="Salis L."/>
            <person name="Schijlen E."/>
            <person name="Bossers A."/>
            <person name="Mateman C."/>
            <person name="Pijl A.S."/>
            <person name="de Ridder D."/>
            <person name="Groenen M.A."/>
            <person name="Visser M.E."/>
            <person name="Megens H.J."/>
        </authorList>
    </citation>
    <scope>NUCLEOTIDE SEQUENCE [LARGE SCALE GENOMIC DNA]</scope>
    <source>
        <strain evidence="4">WM2013NL</strain>
        <tissue evidence="4">Head and thorax</tissue>
    </source>
</reference>
<dbReference type="Gene3D" id="1.10.950.10">
    <property type="entry name" value="Villin headpiece domain"/>
    <property type="match status" value="1"/>
</dbReference>
<dbReference type="InterPro" id="IPR003128">
    <property type="entry name" value="Villin_headpiece"/>
</dbReference>
<dbReference type="SUPFAM" id="SSF55753">
    <property type="entry name" value="Actin depolymerizing proteins"/>
    <property type="match status" value="3"/>
</dbReference>
<dbReference type="Gene3D" id="3.40.20.10">
    <property type="entry name" value="Severin"/>
    <property type="match status" value="3"/>
</dbReference>
<dbReference type="GO" id="GO:0051016">
    <property type="term" value="P:barbed-end actin filament capping"/>
    <property type="evidence" value="ECO:0007669"/>
    <property type="project" value="TreeGrafter"/>
</dbReference>
<dbReference type="PROSITE" id="PS51089">
    <property type="entry name" value="HP"/>
    <property type="match status" value="1"/>
</dbReference>
<dbReference type="GO" id="GO:0051014">
    <property type="term" value="P:actin filament severing"/>
    <property type="evidence" value="ECO:0007669"/>
    <property type="project" value="TreeGrafter"/>
</dbReference>
<evidence type="ECO:0000313" key="5">
    <source>
        <dbReference type="Proteomes" id="UP000037510"/>
    </source>
</evidence>
<dbReference type="GO" id="GO:0005546">
    <property type="term" value="F:phosphatidylinositol-4,5-bisphosphate binding"/>
    <property type="evidence" value="ECO:0007669"/>
    <property type="project" value="TreeGrafter"/>
</dbReference>
<keyword evidence="5" id="KW-1185">Reference proteome</keyword>